<dbReference type="AlphaFoldDB" id="T1A4E2"/>
<feature type="domain" description="Amidase" evidence="1">
    <location>
        <begin position="7"/>
        <end position="81"/>
    </location>
</feature>
<proteinExistence type="predicted"/>
<gene>
    <name evidence="2" type="ORF">B2A_12053</name>
</gene>
<sequence length="104" mass="10669">LDAARLKARRLFAQVDVLVTPTTPNGAYALDQSEPANAADLTSFASLSGCPAVSIPMGTLQDGLPAGLQLVGPPGSDLRLLELAEVFAAALDATPVFPMDDGHP</sequence>
<dbReference type="GO" id="GO:0003824">
    <property type="term" value="F:catalytic activity"/>
    <property type="evidence" value="ECO:0007669"/>
    <property type="project" value="InterPro"/>
</dbReference>
<name>T1A4E2_9ZZZZ</name>
<evidence type="ECO:0000313" key="2">
    <source>
        <dbReference type="EMBL" id="EQD36715.1"/>
    </source>
</evidence>
<dbReference type="PANTHER" id="PTHR11895">
    <property type="entry name" value="TRANSAMIDASE"/>
    <property type="match status" value="1"/>
</dbReference>
<dbReference type="Pfam" id="PF01425">
    <property type="entry name" value="Amidase"/>
    <property type="match status" value="1"/>
</dbReference>
<accession>T1A4E2</accession>
<dbReference type="InterPro" id="IPR036928">
    <property type="entry name" value="AS_sf"/>
</dbReference>
<evidence type="ECO:0000259" key="1">
    <source>
        <dbReference type="Pfam" id="PF01425"/>
    </source>
</evidence>
<dbReference type="EMBL" id="AUZZ01008696">
    <property type="protein sequence ID" value="EQD36715.1"/>
    <property type="molecule type" value="Genomic_DNA"/>
</dbReference>
<dbReference type="PANTHER" id="PTHR11895:SF7">
    <property type="entry name" value="GLUTAMYL-TRNA(GLN) AMIDOTRANSFERASE SUBUNIT A, MITOCHONDRIAL"/>
    <property type="match status" value="1"/>
</dbReference>
<dbReference type="Gene3D" id="3.90.1300.10">
    <property type="entry name" value="Amidase signature (AS) domain"/>
    <property type="match status" value="1"/>
</dbReference>
<dbReference type="SUPFAM" id="SSF75304">
    <property type="entry name" value="Amidase signature (AS) enzymes"/>
    <property type="match status" value="1"/>
</dbReference>
<protein>
    <submittedName>
        <fullName evidence="2">Amidase signature enzyme</fullName>
    </submittedName>
</protein>
<dbReference type="InterPro" id="IPR000120">
    <property type="entry name" value="Amidase"/>
</dbReference>
<organism evidence="2">
    <name type="scientific">mine drainage metagenome</name>
    <dbReference type="NCBI Taxonomy" id="410659"/>
    <lineage>
        <taxon>unclassified sequences</taxon>
        <taxon>metagenomes</taxon>
        <taxon>ecological metagenomes</taxon>
    </lineage>
</organism>
<comment type="caution">
    <text evidence="2">The sequence shown here is derived from an EMBL/GenBank/DDBJ whole genome shotgun (WGS) entry which is preliminary data.</text>
</comment>
<reference evidence="2" key="1">
    <citation type="submission" date="2013-08" db="EMBL/GenBank/DDBJ databases">
        <authorList>
            <person name="Mendez C."/>
            <person name="Richter M."/>
            <person name="Ferrer M."/>
            <person name="Sanchez J."/>
        </authorList>
    </citation>
    <scope>NUCLEOTIDE SEQUENCE</scope>
</reference>
<reference evidence="2" key="2">
    <citation type="journal article" date="2014" name="ISME J.">
        <title>Microbial stratification in low pH oxic and suboxic macroscopic growths along an acid mine drainage.</title>
        <authorList>
            <person name="Mendez-Garcia C."/>
            <person name="Mesa V."/>
            <person name="Sprenger R.R."/>
            <person name="Richter M."/>
            <person name="Diez M.S."/>
            <person name="Solano J."/>
            <person name="Bargiela R."/>
            <person name="Golyshina O.V."/>
            <person name="Manteca A."/>
            <person name="Ramos J.L."/>
            <person name="Gallego J.R."/>
            <person name="Llorente I."/>
            <person name="Martins Dos Santos V.A."/>
            <person name="Jensen O.N."/>
            <person name="Pelaez A.I."/>
            <person name="Sanchez J."/>
            <person name="Ferrer M."/>
        </authorList>
    </citation>
    <scope>NUCLEOTIDE SEQUENCE</scope>
</reference>
<feature type="non-terminal residue" evidence="2">
    <location>
        <position position="1"/>
    </location>
</feature>
<dbReference type="InterPro" id="IPR023631">
    <property type="entry name" value="Amidase_dom"/>
</dbReference>